<protein>
    <submittedName>
        <fullName evidence="1">Bacteriophage head-tail adaptor</fullName>
    </submittedName>
</protein>
<dbReference type="InterPro" id="IPR008767">
    <property type="entry name" value="Phage_SPP1_head-tail_adaptor"/>
</dbReference>
<name>A0A0P1EXG8_9RHOB</name>
<accession>A0A0P1EXG8</accession>
<proteinExistence type="predicted"/>
<reference evidence="1 2" key="1">
    <citation type="submission" date="2015-09" db="EMBL/GenBank/DDBJ databases">
        <authorList>
            <consortium name="Swine Surveillance"/>
        </authorList>
    </citation>
    <scope>NUCLEOTIDE SEQUENCE [LARGE SCALE GENOMIC DNA]</scope>
    <source>
        <strain evidence="1 2">CECT 5294</strain>
    </source>
</reference>
<sequence>MLKRQVKLDRRLVLEEASSVSDGAGGNTEVWSALGVHWAQVDARTGSGRAREFLTRSRLGLKITVRYAPQDSTTRPKPGQRFVEGTRIYAIDAVHETGPRGGYLMCFAEEEVTT</sequence>
<dbReference type="eggNOG" id="COG5614">
    <property type="taxonomic scope" value="Bacteria"/>
</dbReference>
<dbReference type="AlphaFoldDB" id="A0A0P1EXG8"/>
<dbReference type="EMBL" id="CYRX01000010">
    <property type="protein sequence ID" value="CUH59595.1"/>
    <property type="molecule type" value="Genomic_DNA"/>
</dbReference>
<dbReference type="STRING" id="266809.PM03_04750"/>
<dbReference type="RefSeq" id="WP_058122756.1">
    <property type="nucleotide sequence ID" value="NZ_CYRX01000010.1"/>
</dbReference>
<evidence type="ECO:0000313" key="1">
    <source>
        <dbReference type="EMBL" id="CUH59595.1"/>
    </source>
</evidence>
<dbReference type="Proteomes" id="UP000051298">
    <property type="component" value="Unassembled WGS sequence"/>
</dbReference>
<gene>
    <name evidence="1" type="ORF">THS5294_00881</name>
</gene>
<organism evidence="1 2">
    <name type="scientific">Thalassobacter stenotrophicus</name>
    <dbReference type="NCBI Taxonomy" id="266809"/>
    <lineage>
        <taxon>Bacteria</taxon>
        <taxon>Pseudomonadati</taxon>
        <taxon>Pseudomonadota</taxon>
        <taxon>Alphaproteobacteria</taxon>
        <taxon>Rhodobacterales</taxon>
        <taxon>Roseobacteraceae</taxon>
        <taxon>Thalassobacter</taxon>
    </lineage>
</organism>
<dbReference type="Pfam" id="PF05521">
    <property type="entry name" value="Phage_HCP"/>
    <property type="match status" value="1"/>
</dbReference>
<evidence type="ECO:0000313" key="2">
    <source>
        <dbReference type="Proteomes" id="UP000051298"/>
    </source>
</evidence>
<dbReference type="InterPro" id="IPR038666">
    <property type="entry name" value="SSP1_head-tail_sf"/>
</dbReference>
<dbReference type="Gene3D" id="2.40.10.270">
    <property type="entry name" value="Bacteriophage SPP1 head-tail adaptor protein"/>
    <property type="match status" value="1"/>
</dbReference>